<dbReference type="RefSeq" id="WP_131901808.1">
    <property type="nucleotide sequence ID" value="NZ_SMKZ01000083.1"/>
</dbReference>
<dbReference type="PANTHER" id="PTHR42915">
    <property type="entry name" value="HYPOTHETICAL 460 KDA PROTEIN IN FEUA-SIGW INTERGENIC REGION [PRECURSOR]"/>
    <property type="match status" value="1"/>
</dbReference>
<feature type="domain" description="Peptidoglycan beta-N-acetylmuramidase NamZ C-terminal" evidence="3">
    <location>
        <begin position="283"/>
        <end position="437"/>
    </location>
</feature>
<dbReference type="Gene3D" id="3.90.1150.140">
    <property type="match status" value="1"/>
</dbReference>
<dbReference type="Pfam" id="PF20732">
    <property type="entry name" value="NamZ_C"/>
    <property type="match status" value="1"/>
</dbReference>
<dbReference type="GO" id="GO:0033922">
    <property type="term" value="F:peptidoglycan beta-N-acetylmuramidase activity"/>
    <property type="evidence" value="ECO:0007669"/>
    <property type="project" value="InterPro"/>
</dbReference>
<name>A0A4R5CDQ7_9ACTN</name>
<dbReference type="EMBL" id="SMKZ01000083">
    <property type="protein sequence ID" value="TDD96383.1"/>
    <property type="molecule type" value="Genomic_DNA"/>
</dbReference>
<comment type="caution">
    <text evidence="4">The sequence shown here is derived from an EMBL/GenBank/DDBJ whole genome shotgun (WGS) entry which is preliminary data.</text>
</comment>
<feature type="signal peptide" evidence="1">
    <location>
        <begin position="1"/>
        <end position="30"/>
    </location>
</feature>
<accession>A0A4R5CDQ7</accession>
<dbReference type="PANTHER" id="PTHR42915:SF1">
    <property type="entry name" value="PEPTIDOGLYCAN BETA-N-ACETYLMURAMIDASE NAMZ"/>
    <property type="match status" value="1"/>
</dbReference>
<dbReference type="InterPro" id="IPR006311">
    <property type="entry name" value="TAT_signal"/>
</dbReference>
<dbReference type="Pfam" id="PF07075">
    <property type="entry name" value="NamZ_N"/>
    <property type="match status" value="1"/>
</dbReference>
<evidence type="ECO:0000259" key="3">
    <source>
        <dbReference type="Pfam" id="PF20732"/>
    </source>
</evidence>
<protein>
    <submittedName>
        <fullName evidence="4">DUF1343 domain-containing protein</fullName>
    </submittedName>
</protein>
<dbReference type="InterPro" id="IPR048502">
    <property type="entry name" value="NamZ_N"/>
</dbReference>
<evidence type="ECO:0000256" key="1">
    <source>
        <dbReference type="SAM" id="SignalP"/>
    </source>
</evidence>
<evidence type="ECO:0000313" key="4">
    <source>
        <dbReference type="EMBL" id="TDD96383.1"/>
    </source>
</evidence>
<evidence type="ECO:0000313" key="5">
    <source>
        <dbReference type="Proteomes" id="UP000294739"/>
    </source>
</evidence>
<keyword evidence="1" id="KW-0732">Signal</keyword>
<dbReference type="InterPro" id="IPR008302">
    <property type="entry name" value="NamZ"/>
</dbReference>
<dbReference type="InterPro" id="IPR048503">
    <property type="entry name" value="NamZ_C"/>
</dbReference>
<keyword evidence="5" id="KW-1185">Reference proteome</keyword>
<sequence length="441" mass="47418">MDRRQFITRAGLGAATAGLGTVTAAGAAAAAETPSDSGPTAQGTDAGRAVLTGAQQWAADGWTALSGYRVGVISNPTGILIDASHIVDSMVASEAVDIAGVFGPEHGFRGSAQAGEAEETTSDPRTGVTVYDAYGAQEAGFMRMFAEAGVEVVVFDIQDVGARFYTYIWTMWSAMRAAARMDLKFVVLDRPNPIGGTAAGPMLFPGYESGIGQRYIVQQHGMTVGELAQLFNAEFLPDDAGAVVEDLEIVELRRWRPDSRYADTGLPWVLPSPNMPTPDTAQVYVGTCLFEGTTSSEGRGTTRPFELIGAPYGTYHWADDLNAAELPGVDFREAYFVPTISKHIGKVCGGVQLHVTDPDAFDPIRTGVTMLTTLKHLYPNDFSWRGGGTSDGFIHLLHGSDRLRIMVDAGASADEIVASWQDELAEFDQLRQQYLLYRGRR</sequence>
<organism evidence="4 5">
    <name type="scientific">Jiangella asiatica</name>
    <dbReference type="NCBI Taxonomy" id="2530372"/>
    <lineage>
        <taxon>Bacteria</taxon>
        <taxon>Bacillati</taxon>
        <taxon>Actinomycetota</taxon>
        <taxon>Actinomycetes</taxon>
        <taxon>Jiangellales</taxon>
        <taxon>Jiangellaceae</taxon>
        <taxon>Jiangella</taxon>
    </lineage>
</organism>
<dbReference type="InParanoid" id="A0A4R5CDQ7"/>
<dbReference type="OrthoDB" id="9801061at2"/>
<proteinExistence type="predicted"/>
<gene>
    <name evidence="4" type="ORF">E1269_30585</name>
</gene>
<evidence type="ECO:0000259" key="2">
    <source>
        <dbReference type="Pfam" id="PF07075"/>
    </source>
</evidence>
<dbReference type="Gene3D" id="3.40.50.12170">
    <property type="entry name" value="Uncharacterised protein PF07075, DUF1343"/>
    <property type="match status" value="1"/>
</dbReference>
<feature type="domain" description="Peptidoglycan beta-N-acetylmuramidase NamZ N-terminal" evidence="2">
    <location>
        <begin position="70"/>
        <end position="278"/>
    </location>
</feature>
<dbReference type="PIRSF" id="PIRSF016719">
    <property type="entry name" value="UCP016719"/>
    <property type="match status" value="1"/>
</dbReference>
<reference evidence="4 5" key="1">
    <citation type="submission" date="2019-03" db="EMBL/GenBank/DDBJ databases">
        <title>Draft genome sequences of novel Actinobacteria.</title>
        <authorList>
            <person name="Sahin N."/>
            <person name="Ay H."/>
            <person name="Saygin H."/>
        </authorList>
    </citation>
    <scope>NUCLEOTIDE SEQUENCE [LARGE SCALE GENOMIC DNA]</scope>
    <source>
        <strain evidence="4 5">5K138</strain>
    </source>
</reference>
<dbReference type="AlphaFoldDB" id="A0A4R5CDQ7"/>
<dbReference type="Proteomes" id="UP000294739">
    <property type="component" value="Unassembled WGS sequence"/>
</dbReference>
<dbReference type="PROSITE" id="PS51318">
    <property type="entry name" value="TAT"/>
    <property type="match status" value="1"/>
</dbReference>
<feature type="chain" id="PRO_5020609231" evidence="1">
    <location>
        <begin position="31"/>
        <end position="441"/>
    </location>
</feature>